<dbReference type="Pfam" id="PF13338">
    <property type="entry name" value="AbiEi_4"/>
    <property type="match status" value="1"/>
</dbReference>
<evidence type="ECO:0000259" key="1">
    <source>
        <dbReference type="Pfam" id="PF09407"/>
    </source>
</evidence>
<dbReference type="InterPro" id="IPR018547">
    <property type="entry name" value="AbiEi_C"/>
</dbReference>
<sequence>MLASNFISGLVAKGQYTFTGEDADKVLGPNPVATRAALRRLSKKGEIAMPYRGFWVIVPPEYQGFGCLPPEQFIPQLMNHLQEPYYAGLLSAAVYHGAAHHRPQVFQVVVGKNRPSIECGKVRVNFIARKNVAEIPTANFKTPRGLLRLSSPEATAFDLVGYPEHSVGLDNVATILGELAEKLDGKKLVEAAKYSPVAWAQRLGYLLDLVGEGEKADDLALHVARERPVSTPLERSRPFKGAPKDARWSVMINTQVEAEF</sequence>
<feature type="domain" description="AbiEi antitoxin C-terminal" evidence="1">
    <location>
        <begin position="67"/>
        <end position="209"/>
    </location>
</feature>
<feature type="domain" description="AbiEi antitoxin N-terminal" evidence="2">
    <location>
        <begin position="10"/>
        <end position="57"/>
    </location>
</feature>
<protein>
    <recommendedName>
        <fullName evidence="5">AbiEi antitoxin C-terminal domain-containing protein</fullName>
    </recommendedName>
</protein>
<dbReference type="RefSeq" id="WP_221251730.1">
    <property type="nucleotide sequence ID" value="NZ_AP024355.1"/>
</dbReference>
<keyword evidence="4" id="KW-1185">Reference proteome</keyword>
<dbReference type="InterPro" id="IPR025159">
    <property type="entry name" value="AbiEi_N"/>
</dbReference>
<dbReference type="Pfam" id="PF09407">
    <property type="entry name" value="AbiEi_1"/>
    <property type="match status" value="1"/>
</dbReference>
<evidence type="ECO:0000313" key="4">
    <source>
        <dbReference type="Proteomes" id="UP001319827"/>
    </source>
</evidence>
<organism evidence="3 4">
    <name type="scientific">Desulfuromonas versatilis</name>
    <dbReference type="NCBI Taxonomy" id="2802975"/>
    <lineage>
        <taxon>Bacteria</taxon>
        <taxon>Pseudomonadati</taxon>
        <taxon>Thermodesulfobacteriota</taxon>
        <taxon>Desulfuromonadia</taxon>
        <taxon>Desulfuromonadales</taxon>
        <taxon>Desulfuromonadaceae</taxon>
        <taxon>Desulfuromonas</taxon>
    </lineage>
</organism>
<name>A0ABM8HUW1_9BACT</name>
<evidence type="ECO:0000313" key="3">
    <source>
        <dbReference type="EMBL" id="BCR04293.1"/>
    </source>
</evidence>
<evidence type="ECO:0000259" key="2">
    <source>
        <dbReference type="Pfam" id="PF13338"/>
    </source>
</evidence>
<dbReference type="Proteomes" id="UP001319827">
    <property type="component" value="Chromosome"/>
</dbReference>
<accession>A0ABM8HUW1</accession>
<proteinExistence type="predicted"/>
<dbReference type="EMBL" id="AP024355">
    <property type="protein sequence ID" value="BCR04293.1"/>
    <property type="molecule type" value="Genomic_DNA"/>
</dbReference>
<reference evidence="3 4" key="1">
    <citation type="journal article" date="2016" name="C (Basel)">
        <title>Selective Growth of and Electricity Production by Marine Exoelectrogenic Bacteria in Self-Aggregated Hydrogel of Microbially Reduced Graphene Oxide.</title>
        <authorList>
            <person name="Yoshida N."/>
            <person name="Goto Y."/>
            <person name="Miyata Y."/>
        </authorList>
    </citation>
    <scope>NUCLEOTIDE SEQUENCE [LARGE SCALE GENOMIC DNA]</scope>
    <source>
        <strain evidence="3 4">NIT-T3</strain>
    </source>
</reference>
<evidence type="ECO:0008006" key="5">
    <source>
        <dbReference type="Google" id="ProtNLM"/>
    </source>
</evidence>
<gene>
    <name evidence="3" type="ORF">DESUT3_13620</name>
</gene>
<reference evidence="3 4" key="2">
    <citation type="journal article" date="2021" name="Int. J. Syst. Evol. Microbiol.">
        <title>Isolation and Polyphasic Characterization of Desulfuromonas versatilis sp. Nov., an Electrogenic Bacteria Capable of Versatile Metabolism Isolated from a Graphene Oxide-Reducing Enrichment Culture.</title>
        <authorList>
            <person name="Xie L."/>
            <person name="Yoshida N."/>
            <person name="Ishii S."/>
            <person name="Meng L."/>
        </authorList>
    </citation>
    <scope>NUCLEOTIDE SEQUENCE [LARGE SCALE GENOMIC DNA]</scope>
    <source>
        <strain evidence="3 4">NIT-T3</strain>
    </source>
</reference>